<evidence type="ECO:0000256" key="1">
    <source>
        <dbReference type="ARBA" id="ARBA00012513"/>
    </source>
</evidence>
<dbReference type="Pfam" id="PF00069">
    <property type="entry name" value="Pkinase"/>
    <property type="match status" value="1"/>
</dbReference>
<dbReference type="RefSeq" id="WP_169325689.1">
    <property type="nucleotide sequence ID" value="NZ_JABCJJ010000030.1"/>
</dbReference>
<name>A0A7Y0QHM1_CELFI</name>
<dbReference type="AlphaFoldDB" id="A0A7Y0QHM1"/>
<dbReference type="PANTHER" id="PTHR43289:SF6">
    <property type="entry name" value="SERINE_THREONINE-PROTEIN KINASE NEKL-3"/>
    <property type="match status" value="1"/>
</dbReference>
<evidence type="ECO:0000313" key="9">
    <source>
        <dbReference type="EMBL" id="NMR21316.1"/>
    </source>
</evidence>
<keyword evidence="10" id="KW-1185">Reference proteome</keyword>
<organism evidence="9 10">
    <name type="scientific">Cellulomonas fimi</name>
    <dbReference type="NCBI Taxonomy" id="1708"/>
    <lineage>
        <taxon>Bacteria</taxon>
        <taxon>Bacillati</taxon>
        <taxon>Actinomycetota</taxon>
        <taxon>Actinomycetes</taxon>
        <taxon>Micrococcales</taxon>
        <taxon>Cellulomonadaceae</taxon>
        <taxon>Cellulomonas</taxon>
    </lineage>
</organism>
<accession>A0A7Y0QHM1</accession>
<feature type="domain" description="Protein kinase" evidence="8">
    <location>
        <begin position="19"/>
        <end position="290"/>
    </location>
</feature>
<evidence type="ECO:0000256" key="7">
    <source>
        <dbReference type="SAM" id="MobiDB-lite"/>
    </source>
</evidence>
<dbReference type="EC" id="2.7.11.1" evidence="1"/>
<keyword evidence="4" id="KW-0547">Nucleotide-binding</keyword>
<evidence type="ECO:0000256" key="3">
    <source>
        <dbReference type="ARBA" id="ARBA00022679"/>
    </source>
</evidence>
<dbReference type="InterPro" id="IPR011009">
    <property type="entry name" value="Kinase-like_dom_sf"/>
</dbReference>
<dbReference type="GO" id="GO:0004674">
    <property type="term" value="F:protein serine/threonine kinase activity"/>
    <property type="evidence" value="ECO:0007669"/>
    <property type="project" value="UniProtKB-KW"/>
</dbReference>
<protein>
    <recommendedName>
        <fullName evidence="1">non-specific serine/threonine protein kinase</fullName>
        <ecNumber evidence="1">2.7.11.1</ecNumber>
    </recommendedName>
</protein>
<dbReference type="PROSITE" id="PS50011">
    <property type="entry name" value="PROTEIN_KINASE_DOM"/>
    <property type="match status" value="1"/>
</dbReference>
<dbReference type="SUPFAM" id="SSF56112">
    <property type="entry name" value="Protein kinase-like (PK-like)"/>
    <property type="match status" value="1"/>
</dbReference>
<proteinExistence type="predicted"/>
<keyword evidence="6" id="KW-0067">ATP-binding</keyword>
<comment type="caution">
    <text evidence="9">The sequence shown here is derived from an EMBL/GenBank/DDBJ whole genome shotgun (WGS) entry which is preliminary data.</text>
</comment>
<reference evidence="9 10" key="1">
    <citation type="submission" date="2020-04" db="EMBL/GenBank/DDBJ databases">
        <title>Sequencing and Assembly of C. fimi.</title>
        <authorList>
            <person name="Ramsey A.R."/>
        </authorList>
    </citation>
    <scope>NUCLEOTIDE SEQUENCE [LARGE SCALE GENOMIC DNA]</scope>
    <source>
        <strain evidence="9 10">SB</strain>
    </source>
</reference>
<sequence>MGADAVPHDLATALHDAGYRLGGPVGVGAHGPAWAATATTGPTAGVRTVVTGLDVPPGPAGELVRSRLGTLRAVRHEHLAEVVDVVDLARAPTRRSPERGSTGSSRAGGRWAVLLAAVPGTTLAALLAVRGALSSGEVVTLVVPVAQALAALHAVGLAHGDVSPANVVLTPDGRPVLIDVLGAVTHGGPAADAGTTGFAAPEMEAGAVPGPAADVHALARVALTCLGDEREAAHPGDGSGGRDLAHDDDAGRAGLRELLVRSCASDPAERPTAAELAAACFAQVPARPFVAPDASAVARTTLAGLTSDADRSRGLTARTTRSRHRAPRRLAPAVARVGAAAAAITVCAAVVAGVVARGPAPERPAAGAERPAAGAEAAAVRPDPVEAAVDLTRQRARLITDGDEAALTAVEVAGTPAHAADVRLLAGLQEAGLRVEGLAVEVESAELVRSSPTGDDAEVEVVSALTAHRRLASDGSVRDTVQAQPARAVVLSLRWTTAGWRVTEVSDPS</sequence>
<evidence type="ECO:0000256" key="5">
    <source>
        <dbReference type="ARBA" id="ARBA00022777"/>
    </source>
</evidence>
<dbReference type="SMART" id="SM00220">
    <property type="entry name" value="S_TKc"/>
    <property type="match status" value="1"/>
</dbReference>
<evidence type="ECO:0000313" key="10">
    <source>
        <dbReference type="Proteomes" id="UP000562124"/>
    </source>
</evidence>
<keyword evidence="3" id="KW-0808">Transferase</keyword>
<dbReference type="PANTHER" id="PTHR43289">
    <property type="entry name" value="MITOGEN-ACTIVATED PROTEIN KINASE KINASE KINASE 20-RELATED"/>
    <property type="match status" value="1"/>
</dbReference>
<dbReference type="EMBL" id="JABCJJ010000030">
    <property type="protein sequence ID" value="NMR21316.1"/>
    <property type="molecule type" value="Genomic_DNA"/>
</dbReference>
<feature type="region of interest" description="Disordered" evidence="7">
    <location>
        <begin position="309"/>
        <end position="328"/>
    </location>
</feature>
<keyword evidence="5" id="KW-0418">Kinase</keyword>
<dbReference type="InterPro" id="IPR000719">
    <property type="entry name" value="Prot_kinase_dom"/>
</dbReference>
<evidence type="ECO:0000259" key="8">
    <source>
        <dbReference type="PROSITE" id="PS50011"/>
    </source>
</evidence>
<keyword evidence="2" id="KW-0723">Serine/threonine-protein kinase</keyword>
<gene>
    <name evidence="9" type="ORF">HIR71_14020</name>
</gene>
<feature type="region of interest" description="Disordered" evidence="7">
    <location>
        <begin position="360"/>
        <end position="379"/>
    </location>
</feature>
<evidence type="ECO:0000256" key="2">
    <source>
        <dbReference type="ARBA" id="ARBA00022527"/>
    </source>
</evidence>
<dbReference type="Gene3D" id="1.10.510.10">
    <property type="entry name" value="Transferase(Phosphotransferase) domain 1"/>
    <property type="match status" value="1"/>
</dbReference>
<evidence type="ECO:0000256" key="6">
    <source>
        <dbReference type="ARBA" id="ARBA00022840"/>
    </source>
</evidence>
<dbReference type="GO" id="GO:0005524">
    <property type="term" value="F:ATP binding"/>
    <property type="evidence" value="ECO:0007669"/>
    <property type="project" value="UniProtKB-KW"/>
</dbReference>
<dbReference type="Proteomes" id="UP000562124">
    <property type="component" value="Unassembled WGS sequence"/>
</dbReference>
<evidence type="ECO:0000256" key="4">
    <source>
        <dbReference type="ARBA" id="ARBA00022741"/>
    </source>
</evidence>